<dbReference type="AlphaFoldDB" id="A0A497EQ75"/>
<comment type="caution">
    <text evidence="4">The sequence shown here is derived from an EMBL/GenBank/DDBJ whole genome shotgun (WGS) entry which is preliminary data.</text>
</comment>
<evidence type="ECO:0000256" key="3">
    <source>
        <dbReference type="ARBA" id="ARBA00025626"/>
    </source>
</evidence>
<organism evidence="4 5">
    <name type="scientific">Thermoproteota archaeon</name>
    <dbReference type="NCBI Taxonomy" id="2056631"/>
    <lineage>
        <taxon>Archaea</taxon>
        <taxon>Thermoproteota</taxon>
    </lineage>
</organism>
<accession>A0A497EQ75</accession>
<sequence>MPLIALLVEGVFHWGFSVRVVSESAAANPYPVPPPTTLVGALAYGYAITKGVAECFEAKGYYSTAAKIFDHVLWASFGFKKLNEQCFTPCTDMIRMFSLIYQRGERHKWKYYYEGMWFGVRGHGKVYYPNGGFMIVYLLDDGIQKLFESHNALIKAASAIPRIGSRESLVSIATVKTSSKIEKISTPFKTSFYFPTRLVKYLDEDHVISTSLPIITKEFYAIKRSPVLPGAHEDYFVPVQSRGFWSPGEVTIYELASEASGLRIIFDGESHVDLVVPTDVVNRVLR</sequence>
<dbReference type="NCBIfam" id="TIGR01874">
    <property type="entry name" value="cas_cas5a"/>
    <property type="match status" value="1"/>
</dbReference>
<dbReference type="InterPro" id="IPR010153">
    <property type="entry name" value="CRISPR-assoc_prot_Cas5a-typ"/>
</dbReference>
<evidence type="ECO:0000313" key="5">
    <source>
        <dbReference type="Proteomes" id="UP000278475"/>
    </source>
</evidence>
<dbReference type="NCBIfam" id="TIGR02593">
    <property type="entry name" value="CRISPR_cas5"/>
    <property type="match status" value="1"/>
</dbReference>
<dbReference type="Gene3D" id="3.30.70.3120">
    <property type="match status" value="1"/>
</dbReference>
<comment type="function">
    <text evidence="3">CRISPR (clustered regularly interspaced short palindromic repeat) is an adaptive immune system that provides protection against mobile genetic elements (viruses, transposable elements and conjugative plasmids). CRISPR clusters contain spacers, sequences complementary to antecedent mobile elements, and target invading nucleic acids. CRISPR clusters are transcribed and processed into CRISPR RNA (crRNA).</text>
</comment>
<evidence type="ECO:0000256" key="2">
    <source>
        <dbReference type="ARBA" id="ARBA00023118"/>
    </source>
</evidence>
<evidence type="ECO:0000313" key="4">
    <source>
        <dbReference type="EMBL" id="RLE49483.1"/>
    </source>
</evidence>
<protein>
    <submittedName>
        <fullName evidence="4">Type I-A CRISPR-associated protein Cas5</fullName>
    </submittedName>
</protein>
<reference evidence="4 5" key="1">
    <citation type="submission" date="2018-06" db="EMBL/GenBank/DDBJ databases">
        <title>Extensive metabolic versatility and redundancy in microbially diverse, dynamic hydrothermal sediments.</title>
        <authorList>
            <person name="Dombrowski N."/>
            <person name="Teske A."/>
            <person name="Baker B.J."/>
        </authorList>
    </citation>
    <scope>NUCLEOTIDE SEQUENCE [LARGE SCALE GENOMIC DNA]</scope>
    <source>
        <strain evidence="4">B66_G16</strain>
    </source>
</reference>
<keyword evidence="2" id="KW-0051">Antiviral defense</keyword>
<evidence type="ECO:0000256" key="1">
    <source>
        <dbReference type="ARBA" id="ARBA00010891"/>
    </source>
</evidence>
<comment type="similarity">
    <text evidence="1">Belongs to the CRISPR-associated protein Cas5 family. Subtype I-A/Apern subfamily.</text>
</comment>
<dbReference type="GO" id="GO:0051607">
    <property type="term" value="P:defense response to virus"/>
    <property type="evidence" value="ECO:0007669"/>
    <property type="project" value="UniProtKB-KW"/>
</dbReference>
<gene>
    <name evidence="4" type="primary">cas5a</name>
    <name evidence="4" type="ORF">DRJ31_04745</name>
</gene>
<dbReference type="Proteomes" id="UP000278475">
    <property type="component" value="Unassembled WGS sequence"/>
</dbReference>
<dbReference type="EMBL" id="QMQV01000033">
    <property type="protein sequence ID" value="RLE49483.1"/>
    <property type="molecule type" value="Genomic_DNA"/>
</dbReference>
<name>A0A497EQ75_9CREN</name>
<dbReference type="InterPro" id="IPR013422">
    <property type="entry name" value="CRISPR-assoc_prot_Cas5_N"/>
</dbReference>
<dbReference type="InterPro" id="IPR053725">
    <property type="entry name" value="CRISPR_Cas5_sf"/>
</dbReference>
<proteinExistence type="inferred from homology"/>